<dbReference type="InterPro" id="IPR043502">
    <property type="entry name" value="DNA/RNA_pol_sf"/>
</dbReference>
<evidence type="ECO:0000256" key="3">
    <source>
        <dbReference type="ARBA" id="ARBA00022705"/>
    </source>
</evidence>
<proteinExistence type="inferred from homology"/>
<dbReference type="SUPFAM" id="SSF56672">
    <property type="entry name" value="DNA/RNA polymerases"/>
    <property type="match status" value="1"/>
</dbReference>
<evidence type="ECO:0000313" key="6">
    <source>
        <dbReference type="EMBL" id="GGU45636.1"/>
    </source>
</evidence>
<name>A0ABQ2UN29_9PSEU</name>
<comment type="catalytic activity">
    <reaction evidence="4">
        <text>DNA(n) + a 2'-deoxyribonucleoside 5'-triphosphate = DNA(n+1) + diphosphate</text>
        <dbReference type="Rhea" id="RHEA:22508"/>
        <dbReference type="Rhea" id="RHEA-COMP:17339"/>
        <dbReference type="Rhea" id="RHEA-COMP:17340"/>
        <dbReference type="ChEBI" id="CHEBI:33019"/>
        <dbReference type="ChEBI" id="CHEBI:61560"/>
        <dbReference type="ChEBI" id="CHEBI:173112"/>
        <dbReference type="EC" id="2.7.7.7"/>
    </reaction>
</comment>
<dbReference type="SMART" id="SM00482">
    <property type="entry name" value="POLAc"/>
    <property type="match status" value="1"/>
</dbReference>
<evidence type="ECO:0000256" key="1">
    <source>
        <dbReference type="ARBA" id="ARBA00007705"/>
    </source>
</evidence>
<evidence type="ECO:0000256" key="2">
    <source>
        <dbReference type="ARBA" id="ARBA00012417"/>
    </source>
</evidence>
<accession>A0ABQ2UN29</accession>
<dbReference type="Proteomes" id="UP000649573">
    <property type="component" value="Unassembled WGS sequence"/>
</dbReference>
<comment type="similarity">
    <text evidence="1">Belongs to the DNA polymerase type-A family.</text>
</comment>
<gene>
    <name evidence="6" type="ORF">GCM10010178_42590</name>
</gene>
<dbReference type="InterPro" id="IPR012337">
    <property type="entry name" value="RNaseH-like_sf"/>
</dbReference>
<evidence type="ECO:0000259" key="5">
    <source>
        <dbReference type="SMART" id="SM00482"/>
    </source>
</evidence>
<dbReference type="Gene3D" id="1.10.150.20">
    <property type="entry name" value="5' to 3' exonuclease, C-terminal subdomain"/>
    <property type="match status" value="1"/>
</dbReference>
<dbReference type="PANTHER" id="PTHR10133">
    <property type="entry name" value="DNA POLYMERASE I"/>
    <property type="match status" value="1"/>
</dbReference>
<protein>
    <recommendedName>
        <fullName evidence="2">DNA-directed DNA polymerase</fullName>
        <ecNumber evidence="2">2.7.7.7</ecNumber>
    </recommendedName>
</protein>
<dbReference type="Gene3D" id="3.30.70.370">
    <property type="match status" value="1"/>
</dbReference>
<dbReference type="EMBL" id="BMRE01000018">
    <property type="protein sequence ID" value="GGU45636.1"/>
    <property type="molecule type" value="Genomic_DNA"/>
</dbReference>
<comment type="caution">
    <text evidence="6">The sequence shown here is derived from an EMBL/GenBank/DDBJ whole genome shotgun (WGS) entry which is preliminary data.</text>
</comment>
<dbReference type="PANTHER" id="PTHR10133:SF27">
    <property type="entry name" value="DNA POLYMERASE NU"/>
    <property type="match status" value="1"/>
</dbReference>
<dbReference type="SUPFAM" id="SSF53098">
    <property type="entry name" value="Ribonuclease H-like"/>
    <property type="match status" value="1"/>
</dbReference>
<reference evidence="7" key="1">
    <citation type="journal article" date="2019" name="Int. J. Syst. Evol. Microbiol.">
        <title>The Global Catalogue of Microorganisms (GCM) 10K type strain sequencing project: providing services to taxonomists for standard genome sequencing and annotation.</title>
        <authorList>
            <consortium name="The Broad Institute Genomics Platform"/>
            <consortium name="The Broad Institute Genome Sequencing Center for Infectious Disease"/>
            <person name="Wu L."/>
            <person name="Ma J."/>
        </authorList>
    </citation>
    <scope>NUCLEOTIDE SEQUENCE [LARGE SCALE GENOMIC DNA]</scope>
    <source>
        <strain evidence="7">JCM 3296</strain>
    </source>
</reference>
<dbReference type="EC" id="2.7.7.7" evidence="2"/>
<dbReference type="Pfam" id="PF00476">
    <property type="entry name" value="DNA_pol_A"/>
    <property type="match status" value="1"/>
</dbReference>
<dbReference type="Gene3D" id="3.30.420.10">
    <property type="entry name" value="Ribonuclease H-like superfamily/Ribonuclease H"/>
    <property type="match status" value="1"/>
</dbReference>
<sequence length="595" mass="65812">MPVRRTVTIDVETHSADQLYNMAPNEFVRLAGYAWDNSDHVHLSTDLDELREAIRSARYIVGHNIHAFDLTAIFGADSIEPLELAREGRVIDSWTHSTLVHPAPRNYIDRRGRPRHVKGPEQAKLWHGLDEQAHQLGVQGKAYDLTELAREFGGYDKIPLDEPRYEEYLRQDVRTGRLVLQALLRKGPLDKYAIREQLVAAIAAQISRNGWRVDVPAAQARIKELDAIRDRYMAMLVEKHGMPSEGKAPLRTNAGKEAVLAALKSVGVRADDLVRTKNGAPSLGGDSVKEAARGKGEEAEALAEAIAAIGGIRPLAEGALRHLHADGKVHPQITTLQRSGRWSTQDPGLTVWTSRGDGAEEKRYYIPNADDEVLVELDLSQADARIVAAYSGDRKFAERFRPGADAHMITAYAVWGKEEVDTNPAHYRQTAKACGHAYAYRAGARTIATTAGVAHSIAKKFVDGMQAAYRQVTRWQDKVTRLARKGYVVNAWGRKMLVDEGREWTQAPALYGQSGTREIVCDGLIRLPNEILRMVVAQVHDAIVLSVPATRAEEIIAIVKRAMTCDWQPPDGTGQRVHFPVGVGPLGKNWADAAH</sequence>
<keyword evidence="7" id="KW-1185">Reference proteome</keyword>
<keyword evidence="3" id="KW-0235">DNA replication</keyword>
<feature type="domain" description="DNA-directed DNA polymerase family A palm" evidence="5">
    <location>
        <begin position="358"/>
        <end position="551"/>
    </location>
</feature>
<evidence type="ECO:0000256" key="4">
    <source>
        <dbReference type="ARBA" id="ARBA00049244"/>
    </source>
</evidence>
<organism evidence="6 7">
    <name type="scientific">Lentzea flava</name>
    <dbReference type="NCBI Taxonomy" id="103732"/>
    <lineage>
        <taxon>Bacteria</taxon>
        <taxon>Bacillati</taxon>
        <taxon>Actinomycetota</taxon>
        <taxon>Actinomycetes</taxon>
        <taxon>Pseudonocardiales</taxon>
        <taxon>Pseudonocardiaceae</taxon>
        <taxon>Lentzea</taxon>
    </lineage>
</organism>
<dbReference type="InterPro" id="IPR001098">
    <property type="entry name" value="DNA-dir_DNA_pol_A_palm_dom"/>
</dbReference>
<dbReference type="InterPro" id="IPR002298">
    <property type="entry name" value="DNA_polymerase_A"/>
</dbReference>
<dbReference type="InterPro" id="IPR036397">
    <property type="entry name" value="RNaseH_sf"/>
</dbReference>
<evidence type="ECO:0000313" key="7">
    <source>
        <dbReference type="Proteomes" id="UP000649573"/>
    </source>
</evidence>